<organism evidence="1">
    <name type="scientific">Anopheles triannulatus</name>
    <dbReference type="NCBI Taxonomy" id="58253"/>
    <lineage>
        <taxon>Eukaryota</taxon>
        <taxon>Metazoa</taxon>
        <taxon>Ecdysozoa</taxon>
        <taxon>Arthropoda</taxon>
        <taxon>Hexapoda</taxon>
        <taxon>Insecta</taxon>
        <taxon>Pterygota</taxon>
        <taxon>Neoptera</taxon>
        <taxon>Endopterygota</taxon>
        <taxon>Diptera</taxon>
        <taxon>Nematocera</taxon>
        <taxon>Culicoidea</taxon>
        <taxon>Culicidae</taxon>
        <taxon>Anophelinae</taxon>
        <taxon>Anopheles</taxon>
    </lineage>
</organism>
<dbReference type="AlphaFoldDB" id="A0A2M4B226"/>
<proteinExistence type="predicted"/>
<reference evidence="1" key="1">
    <citation type="submission" date="2018-01" db="EMBL/GenBank/DDBJ databases">
        <title>An insight into the sialome of Amazonian anophelines.</title>
        <authorList>
            <person name="Ribeiro J.M."/>
            <person name="Scarpassa V."/>
            <person name="Calvo E."/>
        </authorList>
    </citation>
    <scope>NUCLEOTIDE SEQUENCE</scope>
    <source>
        <tissue evidence="1">Salivary glands</tissue>
    </source>
</reference>
<protein>
    <submittedName>
        <fullName evidence="1">Putative secreted protein</fullName>
    </submittedName>
</protein>
<evidence type="ECO:0000313" key="1">
    <source>
        <dbReference type="EMBL" id="MBW47099.1"/>
    </source>
</evidence>
<dbReference type="EMBL" id="GGFK01013778">
    <property type="protein sequence ID" value="MBW47099.1"/>
    <property type="molecule type" value="Transcribed_RNA"/>
</dbReference>
<sequence length="151" mass="16650">MTWFASVFTFVTSVSRTRSFGMPVSISFLISSRHTLEFENVWMLWARLSSRLSSIIQSGSRISAPIATMLNSVPASTSVAPRHPNSLINHWQSGAYTNVPIPVPDAPIPVAKVRRLSNQNATLTTTVTYPTPRPTPASMPNVRYSCSIDWA</sequence>
<accession>A0A2M4B226</accession>
<name>A0A2M4B226_9DIPT</name>